<dbReference type="PANTHER" id="PTHR21666:SF268">
    <property type="entry name" value="PEPTIDASE M23 DOMAIN-CONTAINING PROTEIN"/>
    <property type="match status" value="1"/>
</dbReference>
<keyword evidence="3" id="KW-1185">Reference proteome</keyword>
<protein>
    <submittedName>
        <fullName evidence="2">Peptidoglycan DD-metalloendopeptidase family protein</fullName>
    </submittedName>
</protein>
<evidence type="ECO:0000313" key="3">
    <source>
        <dbReference type="Proteomes" id="UP000460412"/>
    </source>
</evidence>
<feature type="domain" description="M23ase beta-sheet core" evidence="1">
    <location>
        <begin position="110"/>
        <end position="212"/>
    </location>
</feature>
<dbReference type="InterPro" id="IPR050570">
    <property type="entry name" value="Cell_wall_metabolism_enzyme"/>
</dbReference>
<dbReference type="CDD" id="cd12797">
    <property type="entry name" value="M23_peptidase"/>
    <property type="match status" value="1"/>
</dbReference>
<dbReference type="PANTHER" id="PTHR21666">
    <property type="entry name" value="PEPTIDASE-RELATED"/>
    <property type="match status" value="1"/>
</dbReference>
<dbReference type="Proteomes" id="UP000460412">
    <property type="component" value="Unassembled WGS sequence"/>
</dbReference>
<comment type="caution">
    <text evidence="2">The sequence shown here is derived from an EMBL/GenBank/DDBJ whole genome shotgun (WGS) entry which is preliminary data.</text>
</comment>
<accession>A0A7X3MGW4</accession>
<sequence length="238" mass="27558">MQNHRIKKMFVYIFLLAFFTVLGVNYLKERGQYHTLQQKTVEDPEFRRDFFSDSMRENRQLLSDECKTFLENVEKDVNYHPIPESIVDKSLKISYIDGWMVERNYKGKRGHEGTDVMANVDKRGIYPVLSMTDGVITNLGWLEKGGYRVGITSNSGIYYYYAHLDSYANITEGQNIKAGELLGYMGDSGYGPEGTKGQFAVHLHVGIYTVRDGQEISVNPYHVLRFLENRKLKYEFSQ</sequence>
<dbReference type="InterPro" id="IPR016047">
    <property type="entry name" value="M23ase_b-sheet_dom"/>
</dbReference>
<dbReference type="RefSeq" id="WP_159751300.1">
    <property type="nucleotide sequence ID" value="NZ_CASSPE010000163.1"/>
</dbReference>
<organism evidence="2 3">
    <name type="scientific">Sporofaciens musculi</name>
    <dbReference type="NCBI Taxonomy" id="2681861"/>
    <lineage>
        <taxon>Bacteria</taxon>
        <taxon>Bacillati</taxon>
        <taxon>Bacillota</taxon>
        <taxon>Clostridia</taxon>
        <taxon>Lachnospirales</taxon>
        <taxon>Lachnospiraceae</taxon>
        <taxon>Sporofaciens</taxon>
    </lineage>
</organism>
<dbReference type="InterPro" id="IPR011055">
    <property type="entry name" value="Dup_hybrid_motif"/>
</dbReference>
<dbReference type="SUPFAM" id="SSF51261">
    <property type="entry name" value="Duplicated hybrid motif"/>
    <property type="match status" value="1"/>
</dbReference>
<evidence type="ECO:0000313" key="2">
    <source>
        <dbReference type="EMBL" id="MXP76132.1"/>
    </source>
</evidence>
<reference evidence="2 3" key="1">
    <citation type="submission" date="2019-12" db="EMBL/GenBank/DDBJ databases">
        <title>Sporaefaciens musculi gen. nov., sp. nov., a novel bacterium isolated from the caecum of an obese mouse.</title>
        <authorList>
            <person name="Rasmussen T.S."/>
            <person name="Streidl T."/>
            <person name="Hitch T.C.A."/>
            <person name="Wortmann E."/>
            <person name="Deptula P."/>
            <person name="Hansen M."/>
            <person name="Nielsen D.S."/>
            <person name="Clavel T."/>
            <person name="Vogensen F.K."/>
        </authorList>
    </citation>
    <scope>NUCLEOTIDE SEQUENCE [LARGE SCALE GENOMIC DNA]</scope>
    <source>
        <strain evidence="2 3">WCA-9-b2</strain>
    </source>
</reference>
<gene>
    <name evidence="2" type="ORF">GN277_12235</name>
</gene>
<dbReference type="Gene3D" id="2.70.70.10">
    <property type="entry name" value="Glucose Permease (Domain IIA)"/>
    <property type="match status" value="1"/>
</dbReference>
<dbReference type="EMBL" id="WUQX01000001">
    <property type="protein sequence ID" value="MXP76132.1"/>
    <property type="molecule type" value="Genomic_DNA"/>
</dbReference>
<proteinExistence type="predicted"/>
<dbReference type="Pfam" id="PF01551">
    <property type="entry name" value="Peptidase_M23"/>
    <property type="match status" value="1"/>
</dbReference>
<name>A0A7X3MGW4_9FIRM</name>
<dbReference type="AlphaFoldDB" id="A0A7X3MGW4"/>
<evidence type="ECO:0000259" key="1">
    <source>
        <dbReference type="Pfam" id="PF01551"/>
    </source>
</evidence>
<dbReference type="GO" id="GO:0004222">
    <property type="term" value="F:metalloendopeptidase activity"/>
    <property type="evidence" value="ECO:0007669"/>
    <property type="project" value="TreeGrafter"/>
</dbReference>